<evidence type="ECO:0000313" key="12">
    <source>
        <dbReference type="Proteomes" id="UP001231189"/>
    </source>
</evidence>
<dbReference type="InterPro" id="IPR038336">
    <property type="entry name" value="NET_sf"/>
</dbReference>
<dbReference type="Pfam" id="PF00439">
    <property type="entry name" value="Bromodomain"/>
    <property type="match status" value="1"/>
</dbReference>
<dbReference type="Proteomes" id="UP001231189">
    <property type="component" value="Unassembled WGS sequence"/>
</dbReference>
<dbReference type="PANTHER" id="PTHR46136:SF1">
    <property type="entry name" value="TRANSCRIPTION FACTOR GTE11-RELATED"/>
    <property type="match status" value="1"/>
</dbReference>
<proteinExistence type="predicted"/>
<dbReference type="PROSITE" id="PS51525">
    <property type="entry name" value="NET"/>
    <property type="match status" value="1"/>
</dbReference>
<evidence type="ECO:0000313" key="11">
    <source>
        <dbReference type="EMBL" id="KAK1617970.1"/>
    </source>
</evidence>
<keyword evidence="3" id="KW-0175">Coiled coil</keyword>
<keyword evidence="5" id="KW-0804">Transcription</keyword>
<dbReference type="InterPro" id="IPR052442">
    <property type="entry name" value="Env_Response_Regulator"/>
</dbReference>
<gene>
    <name evidence="11" type="ORF">QYE76_023487</name>
</gene>
<feature type="compositionally biased region" description="Basic and acidic residues" evidence="8">
    <location>
        <begin position="386"/>
        <end position="395"/>
    </location>
</feature>
<dbReference type="SUPFAM" id="SSF47370">
    <property type="entry name" value="Bromodomain"/>
    <property type="match status" value="1"/>
</dbReference>
<keyword evidence="12" id="KW-1185">Reference proteome</keyword>
<feature type="region of interest" description="Disordered" evidence="8">
    <location>
        <begin position="274"/>
        <end position="303"/>
    </location>
</feature>
<feature type="compositionally biased region" description="Basic and acidic residues" evidence="8">
    <location>
        <begin position="599"/>
        <end position="643"/>
    </location>
</feature>
<feature type="region of interest" description="Disordered" evidence="8">
    <location>
        <begin position="30"/>
        <end position="55"/>
    </location>
</feature>
<dbReference type="Gene3D" id="1.20.1270.220">
    <property type="match status" value="1"/>
</dbReference>
<feature type="region of interest" description="Disordered" evidence="8">
    <location>
        <begin position="599"/>
        <end position="791"/>
    </location>
</feature>
<dbReference type="InterPro" id="IPR027353">
    <property type="entry name" value="NET_dom"/>
</dbReference>
<sequence length="791" mass="86442">MTPTVLVDYGPQRQIKRSYDEISYRAAPPRGYAETVGESGSPVRVDSEDSSAPKRKCISLNSDGGFVVKRESFVPSKLSSSERRYLRKRFRSELDSVRDLLKKPEFSAIVPVVSRAPAFSSSAAPRPKKVQRGSHVVRGAKGRFLPTKPRPEASSAATALPEATVMKQCDAILKKLMTQKCSHIFNVPVDVEKLNIPDYNDIIKHPMDLGTIKAKLNSGAYTSPSDFAAEVRLTFNNAITYNPRGHAVHDMAIQLNKMFEARWKTVEKKLASAPAKPHVEVARADSKRRKTPPVDRSDLSMEGVRPTEAAMPKMTDAEKESFGNCLATLFEDPDQLPGHIIDLLQQDIPNNPDEAGDGEVEVDIHALSDDVLVELKKRVDKFLQERDHQHTKSEPSENEAVGVSGLSHSSTDPCKGGEPIEEDVDICGNTSPILIEKDPQIKASKLGSPSSSSSDSGSSSSDSDSGSDSESESEKVGSPAKLAKDVMVPEQPAEQPTEQEKSDVISPVDANQNAADAELREQDNESKAAPEGENAKPDSQVSPDKLLRAALLRSRYADVIVKAHGVLSQGEGGDTQEELEKLQKEEKARLLAEGNAAMEARRAEAEAESKRKRDLEREKARQALQEMERTVEINDNVHPKDLEMLGTATTEHIVSSVDETSPEHSQDGMPSFLPGSGSMLEKLGLFMKVDDEEDEEEEPSVPSSNDGEEEEPNVTSSKDGEEEKPNVTSSKDGEEEEPNVTSSKDGEEEEPNVTSSKDWEEEEPNVTSSKDGDEEEPIVTSSKDGEEGEIN</sequence>
<dbReference type="AlphaFoldDB" id="A0AAD8RAK9"/>
<dbReference type="PANTHER" id="PTHR46136">
    <property type="entry name" value="TRANSCRIPTION FACTOR GTE8"/>
    <property type="match status" value="1"/>
</dbReference>
<keyword evidence="2" id="KW-0805">Transcription regulation</keyword>
<evidence type="ECO:0000256" key="1">
    <source>
        <dbReference type="ARBA" id="ARBA00004123"/>
    </source>
</evidence>
<evidence type="ECO:0000256" key="7">
    <source>
        <dbReference type="PROSITE-ProRule" id="PRU00035"/>
    </source>
</evidence>
<dbReference type="InterPro" id="IPR037377">
    <property type="entry name" value="GTE_bromo"/>
</dbReference>
<feature type="region of interest" description="Disordered" evidence="8">
    <location>
        <begin position="386"/>
        <end position="543"/>
    </location>
</feature>
<feature type="compositionally biased region" description="Basic and acidic residues" evidence="8">
    <location>
        <begin position="517"/>
        <end position="536"/>
    </location>
</feature>
<evidence type="ECO:0000256" key="5">
    <source>
        <dbReference type="ARBA" id="ARBA00023163"/>
    </source>
</evidence>
<evidence type="ECO:0000256" key="2">
    <source>
        <dbReference type="ARBA" id="ARBA00023015"/>
    </source>
</evidence>
<evidence type="ECO:0000256" key="4">
    <source>
        <dbReference type="ARBA" id="ARBA00023117"/>
    </source>
</evidence>
<feature type="domain" description="NET" evidence="10">
    <location>
        <begin position="304"/>
        <end position="390"/>
    </location>
</feature>
<dbReference type="PRINTS" id="PR00503">
    <property type="entry name" value="BROMODOMAIN"/>
</dbReference>
<protein>
    <recommendedName>
        <fullName evidence="13">Transcription factor GTE8</fullName>
    </recommendedName>
</protein>
<dbReference type="InterPro" id="IPR001487">
    <property type="entry name" value="Bromodomain"/>
</dbReference>
<comment type="caution">
    <text evidence="11">The sequence shown here is derived from an EMBL/GenBank/DDBJ whole genome shotgun (WGS) entry which is preliminary data.</text>
</comment>
<comment type="subcellular location">
    <subcellularLocation>
        <location evidence="1">Nucleus</location>
    </subcellularLocation>
</comment>
<organism evidence="11 12">
    <name type="scientific">Lolium multiflorum</name>
    <name type="common">Italian ryegrass</name>
    <name type="synonym">Lolium perenne subsp. multiflorum</name>
    <dbReference type="NCBI Taxonomy" id="4521"/>
    <lineage>
        <taxon>Eukaryota</taxon>
        <taxon>Viridiplantae</taxon>
        <taxon>Streptophyta</taxon>
        <taxon>Embryophyta</taxon>
        <taxon>Tracheophyta</taxon>
        <taxon>Spermatophyta</taxon>
        <taxon>Magnoliopsida</taxon>
        <taxon>Liliopsida</taxon>
        <taxon>Poales</taxon>
        <taxon>Poaceae</taxon>
        <taxon>BOP clade</taxon>
        <taxon>Pooideae</taxon>
        <taxon>Poodae</taxon>
        <taxon>Poeae</taxon>
        <taxon>Poeae Chloroplast Group 2 (Poeae type)</taxon>
        <taxon>Loliodinae</taxon>
        <taxon>Loliinae</taxon>
        <taxon>Lolium</taxon>
    </lineage>
</organism>
<feature type="compositionally biased region" description="Low complexity" evidence="8">
    <location>
        <begin position="447"/>
        <end position="464"/>
    </location>
</feature>
<reference evidence="11" key="1">
    <citation type="submission" date="2023-07" db="EMBL/GenBank/DDBJ databases">
        <title>A chromosome-level genome assembly of Lolium multiflorum.</title>
        <authorList>
            <person name="Chen Y."/>
            <person name="Copetti D."/>
            <person name="Kolliker R."/>
            <person name="Studer B."/>
        </authorList>
    </citation>
    <scope>NUCLEOTIDE SEQUENCE</scope>
    <source>
        <strain evidence="11">02402/16</strain>
        <tissue evidence="11">Leaf</tissue>
    </source>
</reference>
<feature type="compositionally biased region" description="Polar residues" evidence="8">
    <location>
        <begin position="647"/>
        <end position="659"/>
    </location>
</feature>
<name>A0AAD8RAK9_LOLMU</name>
<feature type="region of interest" description="Disordered" evidence="8">
    <location>
        <begin position="139"/>
        <end position="158"/>
    </location>
</feature>
<evidence type="ECO:0000256" key="6">
    <source>
        <dbReference type="ARBA" id="ARBA00023242"/>
    </source>
</evidence>
<dbReference type="Gene3D" id="1.20.920.10">
    <property type="entry name" value="Bromodomain-like"/>
    <property type="match status" value="1"/>
</dbReference>
<evidence type="ECO:0000256" key="3">
    <source>
        <dbReference type="ARBA" id="ARBA00023054"/>
    </source>
</evidence>
<feature type="compositionally biased region" description="Acidic residues" evidence="8">
    <location>
        <begin position="690"/>
        <end position="699"/>
    </location>
</feature>
<evidence type="ECO:0000259" key="10">
    <source>
        <dbReference type="PROSITE" id="PS51525"/>
    </source>
</evidence>
<evidence type="ECO:0008006" key="13">
    <source>
        <dbReference type="Google" id="ProtNLM"/>
    </source>
</evidence>
<accession>A0AAD8RAK9</accession>
<dbReference type="Pfam" id="PF17035">
    <property type="entry name" value="BET"/>
    <property type="match status" value="1"/>
</dbReference>
<dbReference type="CDD" id="cd05506">
    <property type="entry name" value="Bromo_plant1"/>
    <property type="match status" value="1"/>
</dbReference>
<evidence type="ECO:0000256" key="8">
    <source>
        <dbReference type="SAM" id="MobiDB-lite"/>
    </source>
</evidence>
<feature type="domain" description="Bromo" evidence="9">
    <location>
        <begin position="177"/>
        <end position="249"/>
    </location>
</feature>
<evidence type="ECO:0000259" key="9">
    <source>
        <dbReference type="PROSITE" id="PS50014"/>
    </source>
</evidence>
<dbReference type="SMART" id="SM00297">
    <property type="entry name" value="BROMO"/>
    <property type="match status" value="1"/>
</dbReference>
<keyword evidence="6" id="KW-0539">Nucleus</keyword>
<keyword evidence="4 7" id="KW-0103">Bromodomain</keyword>
<dbReference type="EMBL" id="JAUUTY010000006">
    <property type="protein sequence ID" value="KAK1617970.1"/>
    <property type="molecule type" value="Genomic_DNA"/>
</dbReference>
<dbReference type="PROSITE" id="PS50014">
    <property type="entry name" value="BROMODOMAIN_2"/>
    <property type="match status" value="1"/>
</dbReference>
<dbReference type="GO" id="GO:0005634">
    <property type="term" value="C:nucleus"/>
    <property type="evidence" value="ECO:0007669"/>
    <property type="project" value="UniProtKB-SubCell"/>
</dbReference>
<dbReference type="InterPro" id="IPR036427">
    <property type="entry name" value="Bromodomain-like_sf"/>
</dbReference>